<proteinExistence type="predicted"/>
<reference evidence="1 2" key="1">
    <citation type="journal article" date="2011" name="Science">
        <title>The ecoresponsive genome of Daphnia pulex.</title>
        <authorList>
            <person name="Colbourne J.K."/>
            <person name="Pfrender M.E."/>
            <person name="Gilbert D."/>
            <person name="Thomas W.K."/>
            <person name="Tucker A."/>
            <person name="Oakley T.H."/>
            <person name="Tokishita S."/>
            <person name="Aerts A."/>
            <person name="Arnold G.J."/>
            <person name="Basu M.K."/>
            <person name="Bauer D.J."/>
            <person name="Caceres C.E."/>
            <person name="Carmel L."/>
            <person name="Casola C."/>
            <person name="Choi J.H."/>
            <person name="Detter J.C."/>
            <person name="Dong Q."/>
            <person name="Dusheyko S."/>
            <person name="Eads B.D."/>
            <person name="Frohlich T."/>
            <person name="Geiler-Samerotte K.A."/>
            <person name="Gerlach D."/>
            <person name="Hatcher P."/>
            <person name="Jogdeo S."/>
            <person name="Krijgsveld J."/>
            <person name="Kriventseva E.V."/>
            <person name="Kultz D."/>
            <person name="Laforsch C."/>
            <person name="Lindquist E."/>
            <person name="Lopez J."/>
            <person name="Manak J.R."/>
            <person name="Muller J."/>
            <person name="Pangilinan J."/>
            <person name="Patwardhan R.P."/>
            <person name="Pitluck S."/>
            <person name="Pritham E.J."/>
            <person name="Rechtsteiner A."/>
            <person name="Rho M."/>
            <person name="Rogozin I.B."/>
            <person name="Sakarya O."/>
            <person name="Salamov A."/>
            <person name="Schaack S."/>
            <person name="Shapiro H."/>
            <person name="Shiga Y."/>
            <person name="Skalitzky C."/>
            <person name="Smith Z."/>
            <person name="Souvorov A."/>
            <person name="Sung W."/>
            <person name="Tang Z."/>
            <person name="Tsuchiya D."/>
            <person name="Tu H."/>
            <person name="Vos H."/>
            <person name="Wang M."/>
            <person name="Wolf Y.I."/>
            <person name="Yamagata H."/>
            <person name="Yamada T."/>
            <person name="Ye Y."/>
            <person name="Shaw J.R."/>
            <person name="Andrews J."/>
            <person name="Crease T.J."/>
            <person name="Tang H."/>
            <person name="Lucas S.M."/>
            <person name="Robertson H.M."/>
            <person name="Bork P."/>
            <person name="Koonin E.V."/>
            <person name="Zdobnov E.M."/>
            <person name="Grigoriev I.V."/>
            <person name="Lynch M."/>
            <person name="Boore J.L."/>
        </authorList>
    </citation>
    <scope>NUCLEOTIDE SEQUENCE [LARGE SCALE GENOMIC DNA]</scope>
</reference>
<dbReference type="KEGG" id="dpx:DAPPUDRAFT_256497"/>
<evidence type="ECO:0008006" key="3">
    <source>
        <dbReference type="Google" id="ProtNLM"/>
    </source>
</evidence>
<dbReference type="PhylomeDB" id="E9HBH6"/>
<evidence type="ECO:0000313" key="2">
    <source>
        <dbReference type="Proteomes" id="UP000000305"/>
    </source>
</evidence>
<dbReference type="OrthoDB" id="6361724at2759"/>
<dbReference type="EMBL" id="GL732616">
    <property type="protein sequence ID" value="EFX70844.1"/>
    <property type="molecule type" value="Genomic_DNA"/>
</dbReference>
<dbReference type="PANTHER" id="PTHR35617">
    <property type="entry name" value="PHAGE_INTEGRASE DOMAIN-CONTAINING PROTEIN"/>
    <property type="match status" value="1"/>
</dbReference>
<accession>E9HBH6</accession>
<dbReference type="AlphaFoldDB" id="E9HBH6"/>
<keyword evidence="2" id="KW-1185">Reference proteome</keyword>
<organism evidence="1 2">
    <name type="scientific">Daphnia pulex</name>
    <name type="common">Water flea</name>
    <dbReference type="NCBI Taxonomy" id="6669"/>
    <lineage>
        <taxon>Eukaryota</taxon>
        <taxon>Metazoa</taxon>
        <taxon>Ecdysozoa</taxon>
        <taxon>Arthropoda</taxon>
        <taxon>Crustacea</taxon>
        <taxon>Branchiopoda</taxon>
        <taxon>Diplostraca</taxon>
        <taxon>Cladocera</taxon>
        <taxon>Anomopoda</taxon>
        <taxon>Daphniidae</taxon>
        <taxon>Daphnia</taxon>
    </lineage>
</organism>
<dbReference type="InParanoid" id="E9HBH6"/>
<name>E9HBH6_DAPPU</name>
<dbReference type="PANTHER" id="PTHR35617:SF3">
    <property type="entry name" value="CORE-BINDING (CB) DOMAIN-CONTAINING PROTEIN"/>
    <property type="match status" value="1"/>
</dbReference>
<dbReference type="HOGENOM" id="CLU_2063823_0_0_1"/>
<protein>
    <recommendedName>
        <fullName evidence="3">Tyr recombinase domain-containing protein</fullName>
    </recommendedName>
</protein>
<evidence type="ECO:0000313" key="1">
    <source>
        <dbReference type="EMBL" id="EFX70844.1"/>
    </source>
</evidence>
<gene>
    <name evidence="1" type="ORF">DAPPUDRAFT_256497</name>
</gene>
<dbReference type="Proteomes" id="UP000000305">
    <property type="component" value="Unassembled WGS sequence"/>
</dbReference>
<sequence length="119" mass="13280">MKGIFNSNPPKPKYSGTWDVDLVIHFFKSTPPNKELSLIQLSLKTAMLLALVTMFRVSELAAIDSASQEVAKSRTSSLSYYNPSTRRQNMPGYNDGRLLESDTCFNVIQAEYTVPSISL</sequence>